<name>A0A836AGS5_SHEEP</name>
<evidence type="ECO:0000313" key="2">
    <source>
        <dbReference type="EMBL" id="KAG5210343.1"/>
    </source>
</evidence>
<proteinExistence type="predicted"/>
<feature type="region of interest" description="Disordered" evidence="1">
    <location>
        <begin position="1"/>
        <end position="32"/>
    </location>
</feature>
<accession>A0A836AGS5</accession>
<sequence>MQRVLSPLPGPKPSGDSRSQHPSPRAAYNGQDDTIPSGKAFFILVLELADFGSTGRDCGLGTISADFMMGSDSTDAFQVALQEADLEEPEQKRKDRVDLCGFSSWFGQNLDEMNIESRLDLQDRGYSSRAQRLHIKDKMQLPGPPEISQQSTMVK</sequence>
<dbReference type="Proteomes" id="UP000664991">
    <property type="component" value="Unassembled WGS sequence"/>
</dbReference>
<protein>
    <submittedName>
        <fullName evidence="2">Uncharacterized protein</fullName>
    </submittedName>
</protein>
<gene>
    <name evidence="2" type="ORF">JEQ12_015537</name>
</gene>
<dbReference type="EMBL" id="JAEMGP010000004">
    <property type="protein sequence ID" value="KAG5210343.1"/>
    <property type="molecule type" value="Genomic_DNA"/>
</dbReference>
<organism evidence="2 3">
    <name type="scientific">Ovis aries</name>
    <name type="common">Sheep</name>
    <dbReference type="NCBI Taxonomy" id="9940"/>
    <lineage>
        <taxon>Eukaryota</taxon>
        <taxon>Metazoa</taxon>
        <taxon>Chordata</taxon>
        <taxon>Craniata</taxon>
        <taxon>Vertebrata</taxon>
        <taxon>Euteleostomi</taxon>
        <taxon>Mammalia</taxon>
        <taxon>Eutheria</taxon>
        <taxon>Laurasiatheria</taxon>
        <taxon>Artiodactyla</taxon>
        <taxon>Ruminantia</taxon>
        <taxon>Pecora</taxon>
        <taxon>Bovidae</taxon>
        <taxon>Caprinae</taxon>
        <taxon>Ovis</taxon>
    </lineage>
</organism>
<comment type="caution">
    <text evidence="2">The sequence shown here is derived from an EMBL/GenBank/DDBJ whole genome shotgun (WGS) entry which is preliminary data.</text>
</comment>
<evidence type="ECO:0000256" key="1">
    <source>
        <dbReference type="SAM" id="MobiDB-lite"/>
    </source>
</evidence>
<feature type="region of interest" description="Disordered" evidence="1">
    <location>
        <begin position="136"/>
        <end position="155"/>
    </location>
</feature>
<reference evidence="2 3" key="1">
    <citation type="submission" date="2020-12" db="EMBL/GenBank/DDBJ databases">
        <title>De novo assembly of Tibetan sheep genome.</title>
        <authorList>
            <person name="Li X."/>
        </authorList>
    </citation>
    <scope>NUCLEOTIDE SEQUENCE [LARGE SCALE GENOMIC DNA]</scope>
    <source>
        <tissue evidence="2">Heart</tissue>
    </source>
</reference>
<evidence type="ECO:0000313" key="3">
    <source>
        <dbReference type="Proteomes" id="UP000664991"/>
    </source>
</evidence>
<dbReference type="AlphaFoldDB" id="A0A836AGS5"/>